<dbReference type="Gene3D" id="3.40.50.150">
    <property type="entry name" value="Vaccinia Virus protein VP39"/>
    <property type="match status" value="1"/>
</dbReference>
<keyword evidence="5" id="KW-0963">Cytoplasm</keyword>
<evidence type="ECO:0000313" key="12">
    <source>
        <dbReference type="EMBL" id="GJD97290.1"/>
    </source>
</evidence>
<sequence length="218" mass="22970">MTDSEVRGEAEENAAFVLALRERGVRDTDVLRAMERVPRERFVPARHRAQARRDLALPLPCGQTMTAPTVVAAMLTALGVRPGARVLEVGAGSGYATALLLRLGAAHVLSLERYRTLAEDALASLGGESGAVIEIGDGLAGPPRPERFDRILVNGTLAAFPAPLLDALTPQGRLVGALGAAGKCRLTVVERDAGGRVVERLGSPIRVTPLTPGRAEVF</sequence>
<reference evidence="12" key="1">
    <citation type="journal article" date="2021" name="Front. Microbiol.">
        <title>Comprehensive Comparative Genomics and Phenotyping of Methylobacterium Species.</title>
        <authorList>
            <person name="Alessa O."/>
            <person name="Ogura Y."/>
            <person name="Fujitani Y."/>
            <person name="Takami H."/>
            <person name="Hayashi T."/>
            <person name="Sahin N."/>
            <person name="Tani A."/>
        </authorList>
    </citation>
    <scope>NUCLEOTIDE SEQUENCE</scope>
    <source>
        <strain evidence="12">DSM 19015</strain>
    </source>
</reference>
<evidence type="ECO:0000256" key="9">
    <source>
        <dbReference type="ARBA" id="ARBA00030757"/>
    </source>
</evidence>
<evidence type="ECO:0000256" key="4">
    <source>
        <dbReference type="ARBA" id="ARBA00013346"/>
    </source>
</evidence>
<name>A0ABQ4S6I4_9HYPH</name>
<dbReference type="EC" id="2.1.1.77" evidence="3"/>
<accession>A0ABQ4S6I4</accession>
<dbReference type="PANTHER" id="PTHR11579:SF0">
    <property type="entry name" value="PROTEIN-L-ISOASPARTATE(D-ASPARTATE) O-METHYLTRANSFERASE"/>
    <property type="match status" value="1"/>
</dbReference>
<dbReference type="PANTHER" id="PTHR11579">
    <property type="entry name" value="PROTEIN-L-ISOASPARTATE O-METHYLTRANSFERASE"/>
    <property type="match status" value="1"/>
</dbReference>
<dbReference type="InterPro" id="IPR029063">
    <property type="entry name" value="SAM-dependent_MTases_sf"/>
</dbReference>
<evidence type="ECO:0000313" key="13">
    <source>
        <dbReference type="Proteomes" id="UP001055125"/>
    </source>
</evidence>
<keyword evidence="8" id="KW-0949">S-adenosyl-L-methionine</keyword>
<evidence type="ECO:0000256" key="6">
    <source>
        <dbReference type="ARBA" id="ARBA00022603"/>
    </source>
</evidence>
<evidence type="ECO:0000256" key="1">
    <source>
        <dbReference type="ARBA" id="ARBA00004496"/>
    </source>
</evidence>
<organism evidence="12 13">
    <name type="scientific">Methylobacterium iners</name>
    <dbReference type="NCBI Taxonomy" id="418707"/>
    <lineage>
        <taxon>Bacteria</taxon>
        <taxon>Pseudomonadati</taxon>
        <taxon>Pseudomonadota</taxon>
        <taxon>Alphaproteobacteria</taxon>
        <taxon>Hyphomicrobiales</taxon>
        <taxon>Methylobacteriaceae</taxon>
        <taxon>Methylobacterium</taxon>
    </lineage>
</organism>
<evidence type="ECO:0000256" key="8">
    <source>
        <dbReference type="ARBA" id="ARBA00022691"/>
    </source>
</evidence>
<protein>
    <recommendedName>
        <fullName evidence="4">Protein-L-isoaspartate O-methyltransferase</fullName>
        <ecNumber evidence="3">2.1.1.77</ecNumber>
    </recommendedName>
    <alternativeName>
        <fullName evidence="11">L-isoaspartyl protein carboxyl methyltransferase</fullName>
    </alternativeName>
    <alternativeName>
        <fullName evidence="9">Protein L-isoaspartyl methyltransferase</fullName>
    </alternativeName>
    <alternativeName>
        <fullName evidence="10">Protein-beta-aspartate methyltransferase</fullName>
    </alternativeName>
</protein>
<gene>
    <name evidence="12" type="primary">pcm_2</name>
    <name evidence="12" type="ORF">OCOJLMKI_4519</name>
</gene>
<dbReference type="InterPro" id="IPR000682">
    <property type="entry name" value="PCMT"/>
</dbReference>
<evidence type="ECO:0000256" key="11">
    <source>
        <dbReference type="ARBA" id="ARBA00031350"/>
    </source>
</evidence>
<evidence type="ECO:0000256" key="3">
    <source>
        <dbReference type="ARBA" id="ARBA00011890"/>
    </source>
</evidence>
<keyword evidence="13" id="KW-1185">Reference proteome</keyword>
<proteinExistence type="inferred from homology"/>
<dbReference type="SUPFAM" id="SSF53335">
    <property type="entry name" value="S-adenosyl-L-methionine-dependent methyltransferases"/>
    <property type="match status" value="1"/>
</dbReference>
<dbReference type="Pfam" id="PF01135">
    <property type="entry name" value="PCMT"/>
    <property type="match status" value="1"/>
</dbReference>
<comment type="similarity">
    <text evidence="2">Belongs to the methyltransferase superfamily. L-isoaspartyl/D-aspartyl protein methyltransferase family.</text>
</comment>
<dbReference type="EMBL" id="BPQP01000086">
    <property type="protein sequence ID" value="GJD97290.1"/>
    <property type="molecule type" value="Genomic_DNA"/>
</dbReference>
<reference evidence="12" key="2">
    <citation type="submission" date="2021-08" db="EMBL/GenBank/DDBJ databases">
        <authorList>
            <person name="Tani A."/>
            <person name="Ola A."/>
            <person name="Ogura Y."/>
            <person name="Katsura K."/>
            <person name="Hayashi T."/>
        </authorList>
    </citation>
    <scope>NUCLEOTIDE SEQUENCE</scope>
    <source>
        <strain evidence="12">DSM 19015</strain>
    </source>
</reference>
<dbReference type="Proteomes" id="UP001055125">
    <property type="component" value="Unassembled WGS sequence"/>
</dbReference>
<evidence type="ECO:0000256" key="5">
    <source>
        <dbReference type="ARBA" id="ARBA00022490"/>
    </source>
</evidence>
<dbReference type="CDD" id="cd02440">
    <property type="entry name" value="AdoMet_MTases"/>
    <property type="match status" value="1"/>
</dbReference>
<keyword evidence="6" id="KW-0489">Methyltransferase</keyword>
<evidence type="ECO:0000256" key="10">
    <source>
        <dbReference type="ARBA" id="ARBA00031323"/>
    </source>
</evidence>
<keyword evidence="7" id="KW-0808">Transferase</keyword>
<dbReference type="RefSeq" id="WP_238246369.1">
    <property type="nucleotide sequence ID" value="NZ_BPQP01000086.1"/>
</dbReference>
<comment type="caution">
    <text evidence="12">The sequence shown here is derived from an EMBL/GenBank/DDBJ whole genome shotgun (WGS) entry which is preliminary data.</text>
</comment>
<evidence type="ECO:0000256" key="7">
    <source>
        <dbReference type="ARBA" id="ARBA00022679"/>
    </source>
</evidence>
<comment type="subcellular location">
    <subcellularLocation>
        <location evidence="1">Cytoplasm</location>
    </subcellularLocation>
</comment>
<evidence type="ECO:0000256" key="2">
    <source>
        <dbReference type="ARBA" id="ARBA00005369"/>
    </source>
</evidence>